<dbReference type="PRINTS" id="PR00105">
    <property type="entry name" value="C5METTRFRASE"/>
</dbReference>
<dbReference type="GO" id="GO:0003886">
    <property type="term" value="F:DNA (cytosine-5-)-methyltransferase activity"/>
    <property type="evidence" value="ECO:0007669"/>
    <property type="project" value="UniProtKB-EC"/>
</dbReference>
<dbReference type="InterPro" id="IPR001525">
    <property type="entry name" value="C5_MeTfrase"/>
</dbReference>
<dbReference type="PANTHER" id="PTHR46098">
    <property type="entry name" value="TRNA (CYTOSINE(38)-C(5))-METHYLTRANSFERASE"/>
    <property type="match status" value="1"/>
</dbReference>
<protein>
    <recommendedName>
        <fullName evidence="1">DNA (cytosine-5-)-methyltransferase</fullName>
        <ecNumber evidence="1">2.1.1.37</ecNumber>
    </recommendedName>
</protein>
<proteinExistence type="inferred from homology"/>
<dbReference type="CDD" id="cd00315">
    <property type="entry name" value="Cyt_C5_DNA_methylase"/>
    <property type="match status" value="1"/>
</dbReference>
<dbReference type="EC" id="2.1.1.37" evidence="1"/>
<evidence type="ECO:0000313" key="10">
    <source>
        <dbReference type="Proteomes" id="UP000199672"/>
    </source>
</evidence>
<dbReference type="NCBIfam" id="TIGR00675">
    <property type="entry name" value="dcm"/>
    <property type="match status" value="1"/>
</dbReference>
<comment type="catalytic activity">
    <reaction evidence="6">
        <text>a 2'-deoxycytidine in DNA + S-adenosyl-L-methionine = a 5-methyl-2'-deoxycytidine in DNA + S-adenosyl-L-homocysteine + H(+)</text>
        <dbReference type="Rhea" id="RHEA:13681"/>
        <dbReference type="Rhea" id="RHEA-COMP:11369"/>
        <dbReference type="Rhea" id="RHEA-COMP:11370"/>
        <dbReference type="ChEBI" id="CHEBI:15378"/>
        <dbReference type="ChEBI" id="CHEBI:57856"/>
        <dbReference type="ChEBI" id="CHEBI:59789"/>
        <dbReference type="ChEBI" id="CHEBI:85452"/>
        <dbReference type="ChEBI" id="CHEBI:85454"/>
        <dbReference type="EC" id="2.1.1.37"/>
    </reaction>
</comment>
<dbReference type="AlphaFoldDB" id="A0A1I1L372"/>
<evidence type="ECO:0000256" key="8">
    <source>
        <dbReference type="RuleBase" id="RU000416"/>
    </source>
</evidence>
<accession>A0A1I1L372</accession>
<dbReference type="Gene3D" id="3.40.50.150">
    <property type="entry name" value="Vaccinia Virus protein VP39"/>
    <property type="match status" value="1"/>
</dbReference>
<keyword evidence="10" id="KW-1185">Reference proteome</keyword>
<evidence type="ECO:0000256" key="3">
    <source>
        <dbReference type="ARBA" id="ARBA00022679"/>
    </source>
</evidence>
<dbReference type="OrthoDB" id="32195at2"/>
<evidence type="ECO:0000256" key="1">
    <source>
        <dbReference type="ARBA" id="ARBA00011975"/>
    </source>
</evidence>
<dbReference type="EMBL" id="FOMH01000001">
    <property type="protein sequence ID" value="SFC64853.1"/>
    <property type="molecule type" value="Genomic_DNA"/>
</dbReference>
<evidence type="ECO:0000256" key="7">
    <source>
        <dbReference type="PROSITE-ProRule" id="PRU01016"/>
    </source>
</evidence>
<name>A0A1I1L372_9FLAO</name>
<evidence type="ECO:0000256" key="6">
    <source>
        <dbReference type="ARBA" id="ARBA00047422"/>
    </source>
</evidence>
<evidence type="ECO:0000256" key="2">
    <source>
        <dbReference type="ARBA" id="ARBA00022603"/>
    </source>
</evidence>
<keyword evidence="2 7" id="KW-0489">Methyltransferase</keyword>
<evidence type="ECO:0000256" key="5">
    <source>
        <dbReference type="ARBA" id="ARBA00022747"/>
    </source>
</evidence>
<keyword evidence="3 7" id="KW-0808">Transferase</keyword>
<dbReference type="Proteomes" id="UP000199672">
    <property type="component" value="Unassembled WGS sequence"/>
</dbReference>
<dbReference type="GO" id="GO:0032259">
    <property type="term" value="P:methylation"/>
    <property type="evidence" value="ECO:0007669"/>
    <property type="project" value="UniProtKB-KW"/>
</dbReference>
<sequence length="412" mass="47568">MKVAEKENIEKFDDKNIKIRTLEEEDNKKAVITHYLHNLHNDVKNHYEKEAITYLNEIVQLKSPKESTDLLLSDPKIQQLKSEIENVPFKASQNPKFKFIDLFAGIGGFRIALQNIGGECVYTSEWNPDSKKTYNANFGEFPFGDITKKRIKNYIPNDFQVLCAGFPCQAFSIAGYRKGFHDTRGTLFFDLENIIETKRPKVVFLENVKNLVSHDKGNTFKVILEILEEKLGYKAYTKVLNSSTHANVPQNRERIFIVAFDKKQVPNHGDFKFPEPLPLTRTIHDILEKGKQADNLYYKKEHQYYPELEKTITSKDTIYQWRRVYVRENKNQVCPTLTANMGTGGHNVPLILDDYGIRKLTPKECFAFQGYPMDKYILPNIANSKLYMQAGNSVTTPLIERISQEILNVLSP</sequence>
<evidence type="ECO:0000256" key="4">
    <source>
        <dbReference type="ARBA" id="ARBA00022691"/>
    </source>
</evidence>
<dbReference type="Pfam" id="PF00145">
    <property type="entry name" value="DNA_methylase"/>
    <property type="match status" value="1"/>
</dbReference>
<organism evidence="9 10">
    <name type="scientific">Flavobacterium phragmitis</name>
    <dbReference type="NCBI Taxonomy" id="739143"/>
    <lineage>
        <taxon>Bacteria</taxon>
        <taxon>Pseudomonadati</taxon>
        <taxon>Bacteroidota</taxon>
        <taxon>Flavobacteriia</taxon>
        <taxon>Flavobacteriales</taxon>
        <taxon>Flavobacteriaceae</taxon>
        <taxon>Flavobacterium</taxon>
    </lineage>
</organism>
<dbReference type="GO" id="GO:0009307">
    <property type="term" value="P:DNA restriction-modification system"/>
    <property type="evidence" value="ECO:0007669"/>
    <property type="project" value="UniProtKB-KW"/>
</dbReference>
<keyword evidence="5" id="KW-0680">Restriction system</keyword>
<dbReference type="Gene3D" id="3.90.120.10">
    <property type="entry name" value="DNA Methylase, subunit A, domain 2"/>
    <property type="match status" value="1"/>
</dbReference>
<evidence type="ECO:0000313" key="9">
    <source>
        <dbReference type="EMBL" id="SFC64853.1"/>
    </source>
</evidence>
<dbReference type="STRING" id="739143.SAMN05216297_101570"/>
<feature type="active site" evidence="7">
    <location>
        <position position="168"/>
    </location>
</feature>
<reference evidence="10" key="1">
    <citation type="submission" date="2016-10" db="EMBL/GenBank/DDBJ databases">
        <authorList>
            <person name="Varghese N."/>
            <person name="Submissions S."/>
        </authorList>
    </citation>
    <scope>NUCLEOTIDE SEQUENCE [LARGE SCALE GENOMIC DNA]</scope>
    <source>
        <strain evidence="10">CGMCC 1.10370</strain>
    </source>
</reference>
<dbReference type="InterPro" id="IPR050750">
    <property type="entry name" value="C5-MTase"/>
</dbReference>
<dbReference type="PANTHER" id="PTHR46098:SF1">
    <property type="entry name" value="TRNA (CYTOSINE(38)-C(5))-METHYLTRANSFERASE"/>
    <property type="match status" value="1"/>
</dbReference>
<gene>
    <name evidence="9" type="ORF">SAMN05216297_101570</name>
</gene>
<comment type="similarity">
    <text evidence="7 8">Belongs to the class I-like SAM-binding methyltransferase superfamily. C5-methyltransferase family.</text>
</comment>
<dbReference type="PROSITE" id="PS51679">
    <property type="entry name" value="SAM_MT_C5"/>
    <property type="match status" value="1"/>
</dbReference>
<dbReference type="InterPro" id="IPR029063">
    <property type="entry name" value="SAM-dependent_MTases_sf"/>
</dbReference>
<dbReference type="RefSeq" id="WP_091490661.1">
    <property type="nucleotide sequence ID" value="NZ_FOMH01000001.1"/>
</dbReference>
<dbReference type="SUPFAM" id="SSF53335">
    <property type="entry name" value="S-adenosyl-L-methionine-dependent methyltransferases"/>
    <property type="match status" value="1"/>
</dbReference>
<keyword evidence="4 7" id="KW-0949">S-adenosyl-L-methionine</keyword>